<dbReference type="Proteomes" id="UP000223968">
    <property type="component" value="Unassembled WGS sequence"/>
</dbReference>
<comment type="caution">
    <text evidence="1">The sequence shown here is derived from an EMBL/GenBank/DDBJ whole genome shotgun (WGS) entry which is preliminary data.</text>
</comment>
<dbReference type="SUPFAM" id="SSF56112">
    <property type="entry name" value="Protein kinase-like (PK-like)"/>
    <property type="match status" value="2"/>
</dbReference>
<sequence>MSSGTLLQFYNNPRGCPRLQGCDEYEGDCPTRPLEITGYALYPRRSSRDKNLPEKVMQFGPNYLVQIDKTSAQSRMDDTHISADSALRSMRPGDKARNLDIILQVFKNCRNLASVADCQCSSAYQMVPCLEQDDTFWASTRIIRYRGSVPVIVEIIASPAFEAVMNDIWELADERLGSFELLFKPPEKGARAVVFRSDKPQESDWNAHDKGGYLLGYPVLRHEIHDILCRNDHARRRETLSIDLLDSELCLSCAARTVGIPKSAFVRARHEKALRHKDSRILDNITGCMMLYPGTGAADNSHFLARVTTENPWRTAVDTLIEARPNENEQIPRLYFLCDPDFRLWSHELCSFNEGYLEVEGYEERSCAVKIMQDDFNAFSWEIEVYQELEGEPFILELYAAFCCFRYSLPYGVVVTELYDRGLKSFDGMELRYRRAIFTCIKRLHQLGYHYTYLGASPFGLRQDGSVALLDLSQVKRYSDSYGDSYSYENRERALQTSQTVSQGAQYTNTNPITGLVENELWILGGLRLGNDSSFFEATVFDSEHQCGRPCAIKLFETGNSKNEERLACFKRELEAYEKLKGRAFVPTFFAAYAAALDTGPVGVIVTELTDWVSPVSSYADLNVDQKGAALDCIRQLHRAGYHHMNTEPRKFGKRSNGEVVIMNFAFAEPIDVAFACKHDDLEMCSRILNLKRELFEEDYAETTNRLEKMIKFTSWDNSFNSEEN</sequence>
<accession>A0A2B7XRM9</accession>
<evidence type="ECO:0000313" key="1">
    <source>
        <dbReference type="EMBL" id="PGH11411.1"/>
    </source>
</evidence>
<keyword evidence="2" id="KW-1185">Reference proteome</keyword>
<organism evidence="1 2">
    <name type="scientific">Helicocarpus griseus UAMH5409</name>
    <dbReference type="NCBI Taxonomy" id="1447875"/>
    <lineage>
        <taxon>Eukaryota</taxon>
        <taxon>Fungi</taxon>
        <taxon>Dikarya</taxon>
        <taxon>Ascomycota</taxon>
        <taxon>Pezizomycotina</taxon>
        <taxon>Eurotiomycetes</taxon>
        <taxon>Eurotiomycetidae</taxon>
        <taxon>Onygenales</taxon>
        <taxon>Ajellomycetaceae</taxon>
        <taxon>Helicocarpus</taxon>
    </lineage>
</organism>
<protein>
    <recommendedName>
        <fullName evidence="3">Protein kinase domain-containing protein</fullName>
    </recommendedName>
</protein>
<evidence type="ECO:0000313" key="2">
    <source>
        <dbReference type="Proteomes" id="UP000223968"/>
    </source>
</evidence>
<reference evidence="1 2" key="1">
    <citation type="submission" date="2017-10" db="EMBL/GenBank/DDBJ databases">
        <title>Comparative genomics in systemic dimorphic fungi from Ajellomycetaceae.</title>
        <authorList>
            <person name="Munoz J.F."/>
            <person name="Mcewen J.G."/>
            <person name="Clay O.K."/>
            <person name="Cuomo C.A."/>
        </authorList>
    </citation>
    <scope>NUCLEOTIDE SEQUENCE [LARGE SCALE GENOMIC DNA]</scope>
    <source>
        <strain evidence="1 2">UAMH5409</strain>
    </source>
</reference>
<dbReference type="InterPro" id="IPR011009">
    <property type="entry name" value="Kinase-like_dom_sf"/>
</dbReference>
<dbReference type="OrthoDB" id="4185999at2759"/>
<dbReference type="EMBL" id="PDNB01000073">
    <property type="protein sequence ID" value="PGH11411.1"/>
    <property type="molecule type" value="Genomic_DNA"/>
</dbReference>
<name>A0A2B7XRM9_9EURO</name>
<proteinExistence type="predicted"/>
<dbReference type="AlphaFoldDB" id="A0A2B7XRM9"/>
<evidence type="ECO:0008006" key="3">
    <source>
        <dbReference type="Google" id="ProtNLM"/>
    </source>
</evidence>
<gene>
    <name evidence="1" type="ORF">AJ79_04912</name>
</gene>